<accession>A0ABU9W6M4</accession>
<keyword evidence="1" id="KW-0812">Transmembrane</keyword>
<sequence length="122" mass="11667">MTTAPRTGERTLGDDRGSGTVLAVALIGAVVALALVAASVLGALVVRQRVSAAADAAAIAGADVAMGAVAGVVCDAAAQAAEANAAGVDDCSVDGETVTVEVSAMWVGIPVRARSRAGPAPG</sequence>
<evidence type="ECO:0000313" key="2">
    <source>
        <dbReference type="EMBL" id="MEN1947655.1"/>
    </source>
</evidence>
<name>A0ABU9W6M4_9MICO</name>
<keyword evidence="3" id="KW-1185">Reference proteome</keyword>
<proteinExistence type="predicted"/>
<keyword evidence="1" id="KW-1133">Transmembrane helix</keyword>
<evidence type="ECO:0000256" key="1">
    <source>
        <dbReference type="SAM" id="Phobius"/>
    </source>
</evidence>
<organism evidence="2 3">
    <name type="scientific">Leifsonia stereocauli</name>
    <dbReference type="NCBI Taxonomy" id="3134136"/>
    <lineage>
        <taxon>Bacteria</taxon>
        <taxon>Bacillati</taxon>
        <taxon>Actinomycetota</taxon>
        <taxon>Actinomycetes</taxon>
        <taxon>Micrococcales</taxon>
        <taxon>Microbacteriaceae</taxon>
        <taxon>Leifsonia</taxon>
    </lineage>
</organism>
<protein>
    <submittedName>
        <fullName evidence="2">Rv3654c family TadE-like protein</fullName>
    </submittedName>
</protein>
<evidence type="ECO:0000313" key="3">
    <source>
        <dbReference type="Proteomes" id="UP001425155"/>
    </source>
</evidence>
<dbReference type="Proteomes" id="UP001425155">
    <property type="component" value="Unassembled WGS sequence"/>
</dbReference>
<dbReference type="NCBIfam" id="TIGR03816">
    <property type="entry name" value="tadE_like_DECH"/>
    <property type="match status" value="1"/>
</dbReference>
<dbReference type="EMBL" id="JBCLVG010000002">
    <property type="protein sequence ID" value="MEN1947655.1"/>
    <property type="molecule type" value="Genomic_DNA"/>
</dbReference>
<gene>
    <name evidence="2" type="ORF">WJX64_13940</name>
</gene>
<feature type="transmembrane region" description="Helical" evidence="1">
    <location>
        <begin position="20"/>
        <end position="46"/>
    </location>
</feature>
<dbReference type="InterPro" id="IPR021202">
    <property type="entry name" value="Rv3654c-like"/>
</dbReference>
<keyword evidence="1" id="KW-0472">Membrane</keyword>
<dbReference type="RefSeq" id="WP_342115050.1">
    <property type="nucleotide sequence ID" value="NZ_JBCAUN010000002.1"/>
</dbReference>
<comment type="caution">
    <text evidence="2">The sequence shown here is derived from an EMBL/GenBank/DDBJ whole genome shotgun (WGS) entry which is preliminary data.</text>
</comment>
<reference evidence="2 3" key="1">
    <citation type="submission" date="2024-03" db="EMBL/GenBank/DDBJ databases">
        <title>YIM 134122 draft genome.</title>
        <authorList>
            <person name="Zuo S."/>
            <person name="Xiong L."/>
        </authorList>
    </citation>
    <scope>NUCLEOTIDE SEQUENCE [LARGE SCALE GENOMIC DNA]</scope>
    <source>
        <strain evidence="2 3">YIM 134122</strain>
    </source>
</reference>